<dbReference type="GO" id="GO:0005737">
    <property type="term" value="C:cytoplasm"/>
    <property type="evidence" value="ECO:0007669"/>
    <property type="project" value="UniProtKB-ARBA"/>
</dbReference>
<dbReference type="InterPro" id="IPR033248">
    <property type="entry name" value="Transketolase_C"/>
</dbReference>
<dbReference type="InterPro" id="IPR005475">
    <property type="entry name" value="Transketolase-like_Pyr-bd"/>
</dbReference>
<keyword evidence="6" id="KW-0479">Metal-binding</keyword>
<dbReference type="Pfam" id="PF02780">
    <property type="entry name" value="Transketolase_C"/>
    <property type="match status" value="1"/>
</dbReference>
<dbReference type="PANTHER" id="PTHR43825:SF1">
    <property type="entry name" value="TRANSKETOLASE-LIKE PYRIMIDINE-BINDING DOMAIN-CONTAINING PROTEIN"/>
    <property type="match status" value="1"/>
</dbReference>
<dbReference type="Gene3D" id="3.40.50.970">
    <property type="match status" value="2"/>
</dbReference>
<comment type="cofactor">
    <cofactor evidence="1">
        <name>Mn(2+)</name>
        <dbReference type="ChEBI" id="CHEBI:29035"/>
    </cofactor>
</comment>
<protein>
    <submittedName>
        <fullName evidence="10">Transketolase</fullName>
    </submittedName>
</protein>
<dbReference type="AlphaFoldDB" id="A0A447ITU3"/>
<dbReference type="PROSITE" id="PS00802">
    <property type="entry name" value="TRANSKETOLASE_2"/>
    <property type="match status" value="1"/>
</dbReference>
<sequence length="664" mass="72905">MTLINSKTEKVVKKYSLKGLVDSANYMRGLDLVALNCAGSGHAGGTLSIMDITAALYLSVANHDPKNPSWENRDRIVWSAGHKAPSLYLGLGMAGFYSVEDVVTLRKFESPFQGHPHWLKLPGVEVSTGSLGQGLGLGVGMAIAGKLNKKKYKVFVITGDGEWDEGSMWESAMEANQYHLDNLVVILDRNMLQIDGFTEEVMRLAPLEKRLASFGFETIETDGHDMKKILEAFQKANKVKGKPVLIIAKTVKGKGVSFMENVAGWHGKAPNDAQLEQALKELGLFGKIDVKGLKEKAADYQKKIEEKIERNVPKFAKDYFWNSQNVMKVEMEPTRFGFGKALAKHGDDDRIVCLGLDISESVQISKFHDGFPKRNSRFLSMGIAEQSATTVAGGLAKEGKLPVLSTYGVFISQRNADQMRTSICYGNLNVLFGGAHGGISVGADGATHQALEEISVVGILPNMNLFVPSDSMETLKATEYSLFKLHGPKYIRFAREATPVISDEKTPWVFGKANVIRFRGEKERFKDAFEHVLASDYKDEGEKIAIIACGPEVPEAMRAAWILKKEKGIESRVLNIHTVKPLDKEAIIKAASEVEVVVTAEEHQKGGFGSLIAAAIMEANLPKVPKFAMIGVADRFGESGFPWELMKAFGLTAEYIAKKVLELV</sequence>
<dbReference type="Pfam" id="PF00456">
    <property type="entry name" value="Transketolase_N"/>
    <property type="match status" value="1"/>
</dbReference>
<reference evidence="10" key="1">
    <citation type="submission" date="2018-12" db="EMBL/GenBank/DDBJ databases">
        <authorList>
            <person name="Jaffe A."/>
        </authorList>
    </citation>
    <scope>NUCLEOTIDE SEQUENCE</scope>
</reference>
<dbReference type="FunFam" id="3.40.50.970:FF:000129">
    <property type="entry name" value="Transketolase"/>
    <property type="match status" value="1"/>
</dbReference>
<evidence type="ECO:0000256" key="2">
    <source>
        <dbReference type="ARBA" id="ARBA00001946"/>
    </source>
</evidence>
<dbReference type="InterPro" id="IPR051157">
    <property type="entry name" value="PDH/Transketolase"/>
</dbReference>
<dbReference type="GO" id="GO:0046872">
    <property type="term" value="F:metal ion binding"/>
    <property type="evidence" value="ECO:0007669"/>
    <property type="project" value="UniProtKB-KW"/>
</dbReference>
<dbReference type="InterPro" id="IPR029061">
    <property type="entry name" value="THDP-binding"/>
</dbReference>
<dbReference type="SMART" id="SM00861">
    <property type="entry name" value="Transket_pyr"/>
    <property type="match status" value="1"/>
</dbReference>
<dbReference type="SUPFAM" id="SSF52518">
    <property type="entry name" value="Thiamin diphosphate-binding fold (THDP-binding)"/>
    <property type="match status" value="2"/>
</dbReference>
<comment type="cofactor">
    <cofactor evidence="3">
        <name>thiamine diphosphate</name>
        <dbReference type="ChEBI" id="CHEBI:58937"/>
    </cofactor>
</comment>
<evidence type="ECO:0000256" key="6">
    <source>
        <dbReference type="ARBA" id="ARBA00022723"/>
    </source>
</evidence>
<evidence type="ECO:0000256" key="4">
    <source>
        <dbReference type="ARBA" id="ARBA00007131"/>
    </source>
</evidence>
<proteinExistence type="inferred from homology"/>
<keyword evidence="5" id="KW-0808">Transferase</keyword>
<evidence type="ECO:0000256" key="8">
    <source>
        <dbReference type="ARBA" id="ARBA00023052"/>
    </source>
</evidence>
<evidence type="ECO:0000256" key="7">
    <source>
        <dbReference type="ARBA" id="ARBA00022842"/>
    </source>
</evidence>
<evidence type="ECO:0000256" key="3">
    <source>
        <dbReference type="ARBA" id="ARBA00001964"/>
    </source>
</evidence>
<evidence type="ECO:0000313" key="10">
    <source>
        <dbReference type="EMBL" id="VDS10922.1"/>
    </source>
</evidence>
<gene>
    <name evidence="10" type="primary">tkt</name>
</gene>
<dbReference type="EMBL" id="LR131540">
    <property type="protein sequence ID" value="VDS10928.1"/>
    <property type="molecule type" value="Genomic_DNA"/>
</dbReference>
<dbReference type="EMBL" id="LR131534">
    <property type="protein sequence ID" value="VDS10922.1"/>
    <property type="molecule type" value="Genomic_DNA"/>
</dbReference>
<keyword evidence="8" id="KW-0786">Thiamine pyrophosphate</keyword>
<dbReference type="NCBIfam" id="NF004559">
    <property type="entry name" value="PRK05899.2-5"/>
    <property type="match status" value="1"/>
</dbReference>
<evidence type="ECO:0000256" key="5">
    <source>
        <dbReference type="ARBA" id="ARBA00022679"/>
    </source>
</evidence>
<comment type="cofactor">
    <cofactor evidence="2">
        <name>Mg(2+)</name>
        <dbReference type="ChEBI" id="CHEBI:18420"/>
    </cofactor>
</comment>
<dbReference type="InterPro" id="IPR020826">
    <property type="entry name" value="Transketolase_BS"/>
</dbReference>
<accession>A0A447ITU3</accession>
<name>A0A447ITU3_9BACT</name>
<dbReference type="InterPro" id="IPR009014">
    <property type="entry name" value="Transketo_C/PFOR_II"/>
</dbReference>
<dbReference type="Gene3D" id="3.40.50.920">
    <property type="match status" value="1"/>
</dbReference>
<dbReference type="Pfam" id="PF02779">
    <property type="entry name" value="Transket_pyr"/>
    <property type="match status" value="1"/>
</dbReference>
<keyword evidence="7" id="KW-0460">Magnesium</keyword>
<dbReference type="CDD" id="cd07033">
    <property type="entry name" value="TPP_PYR_DXS_TK_like"/>
    <property type="match status" value="1"/>
</dbReference>
<dbReference type="InterPro" id="IPR005474">
    <property type="entry name" value="Transketolase_N"/>
</dbReference>
<dbReference type="SUPFAM" id="SSF52922">
    <property type="entry name" value="TK C-terminal domain-like"/>
    <property type="match status" value="1"/>
</dbReference>
<feature type="domain" description="Transketolase-like pyrimidine-binding" evidence="9">
    <location>
        <begin position="332"/>
        <end position="500"/>
    </location>
</feature>
<evidence type="ECO:0000259" key="9">
    <source>
        <dbReference type="SMART" id="SM00861"/>
    </source>
</evidence>
<dbReference type="GO" id="GO:0016740">
    <property type="term" value="F:transferase activity"/>
    <property type="evidence" value="ECO:0007669"/>
    <property type="project" value="UniProtKB-KW"/>
</dbReference>
<organism evidence="10">
    <name type="scientific">uncultured Microgenomates group bacterium</name>
    <dbReference type="NCBI Taxonomy" id="174293"/>
    <lineage>
        <taxon>Bacteria</taxon>
        <taxon>environmental samples</taxon>
    </lineage>
</organism>
<dbReference type="PANTHER" id="PTHR43825">
    <property type="entry name" value="PYRUVATE DEHYDROGENASE E1 COMPONENT"/>
    <property type="match status" value="1"/>
</dbReference>
<dbReference type="CDD" id="cd02012">
    <property type="entry name" value="TPP_TK"/>
    <property type="match status" value="1"/>
</dbReference>
<comment type="similarity">
    <text evidence="4">Belongs to the transketolase family.</text>
</comment>
<evidence type="ECO:0000256" key="1">
    <source>
        <dbReference type="ARBA" id="ARBA00001936"/>
    </source>
</evidence>